<sequence>MKRGIRTIAALACSGSALAWGQTPPGAGSIPPIQTRPDVGNVLNQAPPNSGSILQQTAPRDTRPAPLGGAPALPAEPVPGAPTVQPGGASFVLKGITLKGNDTIPADELLAPVQSKIGSEVNFTGLQAIAAQITQVYRARGYVLAQVVIPPQDVTSGQVTMSVLEGRVGHVRLDVAAGTPIKESLLRARVEQIPVGAPLQQQVLERTMLLLSDLPGITVTSSIESGNEPGTVDLTINVAPAKRWTFAADLDNYGAATSGTWRLGGLARLNSPFGIGDNLDLRILGAERLDTAYGRVGYEAPVNAYGTRVGVAVARLNYTLGKQYSSLDATGDATVVDLTVTHPLLRTRNQNVLARANLEFRDLSDNIGVVDDHNRRSMVEGSVGLTYESRDGLFGGGFNSADIELLIGSLHFKDAANYAIDQSQFGRNTAGNEVRATFFANRLNAVTEKVSLFFGFSGQWAATNLDNSSRFLLGGPHAVRAYSPSEGLVDEGFVATAEARYAVTSKITAFTFFDFGTGWYNANPRPNQGPNNITRSGAGLGAYLALPYGFAWQGTVAWRTTSPDTTGNDKLPTFYMQLSKTF</sequence>
<keyword evidence="5" id="KW-0812">Transmembrane</keyword>
<dbReference type="GO" id="GO:0098046">
    <property type="term" value="C:type V protein secretion system complex"/>
    <property type="evidence" value="ECO:0007669"/>
    <property type="project" value="TreeGrafter"/>
</dbReference>
<dbReference type="InterPro" id="IPR034746">
    <property type="entry name" value="POTRA"/>
</dbReference>
<dbReference type="InterPro" id="IPR051544">
    <property type="entry name" value="TPS_OM_transporter"/>
</dbReference>
<dbReference type="GO" id="GO:0046819">
    <property type="term" value="P:protein secretion by the type V secretion system"/>
    <property type="evidence" value="ECO:0007669"/>
    <property type="project" value="TreeGrafter"/>
</dbReference>
<keyword evidence="10" id="KW-0732">Signal</keyword>
<dbReference type="Proteomes" id="UP000494119">
    <property type="component" value="Unassembled WGS sequence"/>
</dbReference>
<reference evidence="12 13" key="1">
    <citation type="submission" date="2020-04" db="EMBL/GenBank/DDBJ databases">
        <authorList>
            <person name="De Canck E."/>
        </authorList>
    </citation>
    <scope>NUCLEOTIDE SEQUENCE [LARGE SCALE GENOMIC DNA]</scope>
    <source>
        <strain evidence="12 13">LMG 28688</strain>
    </source>
</reference>
<protein>
    <submittedName>
        <fullName evidence="12">Heme/hemopexin transporter protein HuxB</fullName>
    </submittedName>
</protein>
<keyword evidence="4" id="KW-1134">Transmembrane beta strand</keyword>
<feature type="domain" description="POTRA" evidence="11">
    <location>
        <begin position="91"/>
        <end position="166"/>
    </location>
</feature>
<dbReference type="Gene3D" id="3.10.20.310">
    <property type="entry name" value="membrane protein fhac"/>
    <property type="match status" value="1"/>
</dbReference>
<dbReference type="Pfam" id="PF08479">
    <property type="entry name" value="POTRA_2"/>
    <property type="match status" value="1"/>
</dbReference>
<dbReference type="AlphaFoldDB" id="A0A6J5G166"/>
<feature type="compositionally biased region" description="Polar residues" evidence="9">
    <location>
        <begin position="47"/>
        <end position="59"/>
    </location>
</feature>
<evidence type="ECO:0000256" key="7">
    <source>
        <dbReference type="ARBA" id="ARBA00023136"/>
    </source>
</evidence>
<dbReference type="GO" id="GO:0008320">
    <property type="term" value="F:protein transmembrane transporter activity"/>
    <property type="evidence" value="ECO:0007669"/>
    <property type="project" value="TreeGrafter"/>
</dbReference>
<dbReference type="InterPro" id="IPR013686">
    <property type="entry name" value="Polypept-transport_assoc_ShlB"/>
</dbReference>
<keyword evidence="7" id="KW-0472">Membrane</keyword>
<comment type="similarity">
    <text evidence="2">Belongs to the TPS (TC 1.B.20) family.</text>
</comment>
<dbReference type="RefSeq" id="WP_175195603.1">
    <property type="nucleotide sequence ID" value="NZ_CADIKL010000015.1"/>
</dbReference>
<comment type="subcellular location">
    <subcellularLocation>
        <location evidence="1">Cell outer membrane</location>
    </subcellularLocation>
</comment>
<feature type="signal peptide" evidence="10">
    <location>
        <begin position="1"/>
        <end position="19"/>
    </location>
</feature>
<dbReference type="EMBL" id="CADIKL010000015">
    <property type="protein sequence ID" value="CAB3791570.1"/>
    <property type="molecule type" value="Genomic_DNA"/>
</dbReference>
<evidence type="ECO:0000256" key="3">
    <source>
        <dbReference type="ARBA" id="ARBA00022448"/>
    </source>
</evidence>
<accession>A0A6J5G166</accession>
<dbReference type="Pfam" id="PF03865">
    <property type="entry name" value="ShlB"/>
    <property type="match status" value="1"/>
</dbReference>
<organism evidence="12 13">
    <name type="scientific">Paraburkholderia caffeinitolerans</name>
    <dbReference type="NCBI Taxonomy" id="1723730"/>
    <lineage>
        <taxon>Bacteria</taxon>
        <taxon>Pseudomonadati</taxon>
        <taxon>Pseudomonadota</taxon>
        <taxon>Betaproteobacteria</taxon>
        <taxon>Burkholderiales</taxon>
        <taxon>Burkholderiaceae</taxon>
        <taxon>Paraburkholderia</taxon>
    </lineage>
</organism>
<evidence type="ECO:0000313" key="12">
    <source>
        <dbReference type="EMBL" id="CAB3791570.1"/>
    </source>
</evidence>
<evidence type="ECO:0000256" key="4">
    <source>
        <dbReference type="ARBA" id="ARBA00022452"/>
    </source>
</evidence>
<dbReference type="PROSITE" id="PS51779">
    <property type="entry name" value="POTRA"/>
    <property type="match status" value="1"/>
</dbReference>
<dbReference type="GO" id="GO:0009279">
    <property type="term" value="C:cell outer membrane"/>
    <property type="evidence" value="ECO:0007669"/>
    <property type="project" value="UniProtKB-SubCell"/>
</dbReference>
<dbReference type="Gene3D" id="2.40.160.50">
    <property type="entry name" value="membrane protein fhac: a member of the omp85/tpsb transporter family"/>
    <property type="match status" value="1"/>
</dbReference>
<evidence type="ECO:0000313" key="13">
    <source>
        <dbReference type="Proteomes" id="UP000494119"/>
    </source>
</evidence>
<evidence type="ECO:0000256" key="1">
    <source>
        <dbReference type="ARBA" id="ARBA00004442"/>
    </source>
</evidence>
<evidence type="ECO:0000256" key="8">
    <source>
        <dbReference type="ARBA" id="ARBA00023237"/>
    </source>
</evidence>
<gene>
    <name evidence="12" type="primary">hxuB_3</name>
    <name evidence="12" type="ORF">LMG28688_03330</name>
</gene>
<dbReference type="PANTHER" id="PTHR34597">
    <property type="entry name" value="SLR1661 PROTEIN"/>
    <property type="match status" value="1"/>
</dbReference>
<feature type="chain" id="PRO_5026790961" evidence="10">
    <location>
        <begin position="20"/>
        <end position="582"/>
    </location>
</feature>
<feature type="region of interest" description="Disordered" evidence="9">
    <location>
        <begin position="47"/>
        <end position="72"/>
    </location>
</feature>
<evidence type="ECO:0000256" key="6">
    <source>
        <dbReference type="ARBA" id="ARBA00022927"/>
    </source>
</evidence>
<dbReference type="InterPro" id="IPR005565">
    <property type="entry name" value="Hemolysn_activator_HlyB_C"/>
</dbReference>
<keyword evidence="3" id="KW-0813">Transport</keyword>
<proteinExistence type="inferred from homology"/>
<keyword evidence="13" id="KW-1185">Reference proteome</keyword>
<keyword evidence="6" id="KW-0653">Protein transport</keyword>
<evidence type="ECO:0000256" key="10">
    <source>
        <dbReference type="SAM" id="SignalP"/>
    </source>
</evidence>
<evidence type="ECO:0000259" key="11">
    <source>
        <dbReference type="PROSITE" id="PS51779"/>
    </source>
</evidence>
<evidence type="ECO:0000256" key="9">
    <source>
        <dbReference type="SAM" id="MobiDB-lite"/>
    </source>
</evidence>
<name>A0A6J5G166_9BURK</name>
<evidence type="ECO:0000256" key="2">
    <source>
        <dbReference type="ARBA" id="ARBA00009055"/>
    </source>
</evidence>
<dbReference type="PANTHER" id="PTHR34597:SF1">
    <property type="entry name" value="HEME_HEMOPEXIN TRANSPORTER PROTEIN HUXB"/>
    <property type="match status" value="1"/>
</dbReference>
<evidence type="ECO:0000256" key="5">
    <source>
        <dbReference type="ARBA" id="ARBA00022692"/>
    </source>
</evidence>
<keyword evidence="8" id="KW-0998">Cell outer membrane</keyword>